<name>A0ABP6RRY9_9PSEU</name>
<dbReference type="InterPro" id="IPR002347">
    <property type="entry name" value="SDR_fam"/>
</dbReference>
<dbReference type="EC" id="1.3.1.28" evidence="3"/>
<dbReference type="SMART" id="SM00822">
    <property type="entry name" value="PKS_KR"/>
    <property type="match status" value="1"/>
</dbReference>
<reference evidence="7" key="1">
    <citation type="journal article" date="2019" name="Int. J. Syst. Evol. Microbiol.">
        <title>The Global Catalogue of Microorganisms (GCM) 10K type strain sequencing project: providing services to taxonomists for standard genome sequencing and annotation.</title>
        <authorList>
            <consortium name="The Broad Institute Genomics Platform"/>
            <consortium name="The Broad Institute Genome Sequencing Center for Infectious Disease"/>
            <person name="Wu L."/>
            <person name="Ma J."/>
        </authorList>
    </citation>
    <scope>NUCLEOTIDE SEQUENCE [LARGE SCALE GENOMIC DNA]</scope>
    <source>
        <strain evidence="7">JCM 9687</strain>
    </source>
</reference>
<evidence type="ECO:0000256" key="4">
    <source>
        <dbReference type="RuleBase" id="RU000363"/>
    </source>
</evidence>
<dbReference type="NCBIfam" id="TIGR04316">
    <property type="entry name" value="dhbA_paeA"/>
    <property type="match status" value="1"/>
</dbReference>
<comment type="caution">
    <text evidence="6">The sequence shown here is derived from an EMBL/GenBank/DDBJ whole genome shotgun (WGS) entry which is preliminary data.</text>
</comment>
<evidence type="ECO:0000256" key="2">
    <source>
        <dbReference type="ARBA" id="ARBA00023002"/>
    </source>
</evidence>
<evidence type="ECO:0000313" key="6">
    <source>
        <dbReference type="EMBL" id="GAA3358458.1"/>
    </source>
</evidence>
<dbReference type="Pfam" id="PF00106">
    <property type="entry name" value="adh_short"/>
    <property type="match status" value="1"/>
</dbReference>
<dbReference type="InterPro" id="IPR020904">
    <property type="entry name" value="Sc_DH/Rdtase_CS"/>
</dbReference>
<evidence type="ECO:0000256" key="1">
    <source>
        <dbReference type="ARBA" id="ARBA00006484"/>
    </source>
</evidence>
<gene>
    <name evidence="6" type="ORF">GCM10020366_30600</name>
</gene>
<dbReference type="PRINTS" id="PR00080">
    <property type="entry name" value="SDRFAMILY"/>
</dbReference>
<keyword evidence="7" id="KW-1185">Reference proteome</keyword>
<feature type="domain" description="Ketoreductase" evidence="5">
    <location>
        <begin position="18"/>
        <end position="188"/>
    </location>
</feature>
<dbReference type="Proteomes" id="UP001500483">
    <property type="component" value="Unassembled WGS sequence"/>
</dbReference>
<dbReference type="PROSITE" id="PS00061">
    <property type="entry name" value="ADH_SHORT"/>
    <property type="match status" value="1"/>
</dbReference>
<dbReference type="NCBIfam" id="NF006074">
    <property type="entry name" value="PRK08220.1"/>
    <property type="match status" value="1"/>
</dbReference>
<organism evidence="6 7">
    <name type="scientific">Saccharopolyspora gregorii</name>
    <dbReference type="NCBI Taxonomy" id="33914"/>
    <lineage>
        <taxon>Bacteria</taxon>
        <taxon>Bacillati</taxon>
        <taxon>Actinomycetota</taxon>
        <taxon>Actinomycetes</taxon>
        <taxon>Pseudonocardiales</taxon>
        <taxon>Pseudonocardiaceae</taxon>
        <taxon>Saccharopolyspora</taxon>
    </lineage>
</organism>
<dbReference type="PANTHER" id="PTHR43477">
    <property type="entry name" value="DIHYDROANTICAPSIN 7-DEHYDROGENASE"/>
    <property type="match status" value="1"/>
</dbReference>
<protein>
    <recommendedName>
        <fullName evidence="3">2,3-dihydro-2,3-dihydroxybenzoate dehydrogenase</fullName>
        <ecNumber evidence="3">1.3.1.28</ecNumber>
    </recommendedName>
</protein>
<dbReference type="PANTHER" id="PTHR43477:SF1">
    <property type="entry name" value="DIHYDROANTICAPSIN 7-DEHYDROGENASE"/>
    <property type="match status" value="1"/>
</dbReference>
<evidence type="ECO:0000313" key="7">
    <source>
        <dbReference type="Proteomes" id="UP001500483"/>
    </source>
</evidence>
<accession>A0ABP6RRY9</accession>
<dbReference type="InterPro" id="IPR003560">
    <property type="entry name" value="DHB_DH"/>
</dbReference>
<dbReference type="PRINTS" id="PR01397">
    <property type="entry name" value="DHBDHDRGNASE"/>
</dbReference>
<dbReference type="SUPFAM" id="SSF51735">
    <property type="entry name" value="NAD(P)-binding Rossmann-fold domains"/>
    <property type="match status" value="1"/>
</dbReference>
<evidence type="ECO:0000256" key="3">
    <source>
        <dbReference type="NCBIfam" id="TIGR04316"/>
    </source>
</evidence>
<dbReference type="InterPro" id="IPR051122">
    <property type="entry name" value="SDR_DHRS6-like"/>
</dbReference>
<dbReference type="InterPro" id="IPR036291">
    <property type="entry name" value="NAD(P)-bd_dom_sf"/>
</dbReference>
<proteinExistence type="inferred from homology"/>
<keyword evidence="2" id="KW-0560">Oxidoreductase</keyword>
<dbReference type="Gene3D" id="3.40.50.720">
    <property type="entry name" value="NAD(P)-binding Rossmann-like Domain"/>
    <property type="match status" value="1"/>
</dbReference>
<dbReference type="InterPro" id="IPR057326">
    <property type="entry name" value="KR_dom"/>
</dbReference>
<sequence>MAAGEGKDEMDRSGISGRVAVVTGAAHGIGTAVVHALGELGATVVAIDLDADELAEVASTATGKGRRVLACPADVADSAAVESAVEHAEREAGPVDLLVNVAGILHPGTVQEIDEADWHRTFAVNTTGVFHLCRSVSKRMIPRGRGSIVTVGSNAAGVPRQGMAAYGASKAAATLFTKSLGLELAEHGIRCNVVSPGSTDTPMQHRLWDERGPVPVIAGSLETYKTGIPLGKLATAEDVAEAVVFLLSDQAGHITMHDLYVDGGATLRA</sequence>
<evidence type="ECO:0000259" key="5">
    <source>
        <dbReference type="SMART" id="SM00822"/>
    </source>
</evidence>
<comment type="similarity">
    <text evidence="1 4">Belongs to the short-chain dehydrogenases/reductases (SDR) family.</text>
</comment>
<dbReference type="EMBL" id="BAAAYK010000038">
    <property type="protein sequence ID" value="GAA3358458.1"/>
    <property type="molecule type" value="Genomic_DNA"/>
</dbReference>